<evidence type="ECO:0000313" key="4">
    <source>
        <dbReference type="EMBL" id="KAL2814859.1"/>
    </source>
</evidence>
<proteinExistence type="predicted"/>
<evidence type="ECO:0000256" key="1">
    <source>
        <dbReference type="SAM" id="SignalP"/>
    </source>
</evidence>
<sequence>MASNLMYLTALASLASQVFSQQQIITSPHTTPDQNSVTQWISGPDAFDGPKVIPINQTTFDWWYFDTVQEPNANGESGQPSFAITFHSTGPDGFDPLTGLFPFGSPPSDNLIQINLAWPDGKTDAWVLAGGEAIFTINGDGTSANYTGTGCSFEGAPDLSEYSVYIDAPEKGIVGSLRIKSDVPPHYPCGPAEEGQDMQITPGVGWLNAIPDGYGEADFLIRGNEEFYFEGRGYHDHNYGGRRFSESCASAYWGHGRLGEWNIVWLSVLTPTGEESVSAYVTKGSEMASTEIIVAQCEGIHIRPYGANSTYPPDTTTGAPTGFRMNINTPEGLFELQAERIYVTVDFDFYRRFTGTYTGTLNGEPLPEGVALWEQFSIGE</sequence>
<evidence type="ECO:0000259" key="2">
    <source>
        <dbReference type="Pfam" id="PF24137"/>
    </source>
</evidence>
<dbReference type="Pfam" id="PF25581">
    <property type="entry name" value="AsqO_C"/>
    <property type="match status" value="1"/>
</dbReference>
<organism evidence="4 5">
    <name type="scientific">Aspergillus cavernicola</name>
    <dbReference type="NCBI Taxonomy" id="176166"/>
    <lineage>
        <taxon>Eukaryota</taxon>
        <taxon>Fungi</taxon>
        <taxon>Dikarya</taxon>
        <taxon>Ascomycota</taxon>
        <taxon>Pezizomycotina</taxon>
        <taxon>Eurotiomycetes</taxon>
        <taxon>Eurotiomycetidae</taxon>
        <taxon>Eurotiales</taxon>
        <taxon>Aspergillaceae</taxon>
        <taxon>Aspergillus</taxon>
        <taxon>Aspergillus subgen. Nidulantes</taxon>
    </lineage>
</organism>
<feature type="domain" description="Diels-Alderase N-terminal" evidence="2">
    <location>
        <begin position="50"/>
        <end position="239"/>
    </location>
</feature>
<dbReference type="SUPFAM" id="SSF159245">
    <property type="entry name" value="AttH-like"/>
    <property type="match status" value="1"/>
</dbReference>
<evidence type="ECO:0000259" key="3">
    <source>
        <dbReference type="Pfam" id="PF25581"/>
    </source>
</evidence>
<keyword evidence="1" id="KW-0732">Signal</keyword>
<dbReference type="EMBL" id="JBFXLS010000119">
    <property type="protein sequence ID" value="KAL2814859.1"/>
    <property type="molecule type" value="Genomic_DNA"/>
</dbReference>
<evidence type="ECO:0008006" key="6">
    <source>
        <dbReference type="Google" id="ProtNLM"/>
    </source>
</evidence>
<feature type="domain" description="AsqO/PenF-like C-terminal" evidence="3">
    <location>
        <begin position="246"/>
        <end position="376"/>
    </location>
</feature>
<protein>
    <recommendedName>
        <fullName evidence="6">Hydroxyneurosporene synthase</fullName>
    </recommendedName>
</protein>
<feature type="signal peptide" evidence="1">
    <location>
        <begin position="1"/>
        <end position="20"/>
    </location>
</feature>
<dbReference type="InterPro" id="IPR057722">
    <property type="entry name" value="AsqO/PenF-like_C"/>
</dbReference>
<evidence type="ECO:0000313" key="5">
    <source>
        <dbReference type="Proteomes" id="UP001610335"/>
    </source>
</evidence>
<gene>
    <name evidence="4" type="ORF">BDW59DRAFT_166998</name>
</gene>
<reference evidence="4 5" key="1">
    <citation type="submission" date="2024-07" db="EMBL/GenBank/DDBJ databases">
        <title>Section-level genome sequencing and comparative genomics of Aspergillus sections Usti and Cavernicolus.</title>
        <authorList>
            <consortium name="Lawrence Berkeley National Laboratory"/>
            <person name="Nybo J.L."/>
            <person name="Vesth T.C."/>
            <person name="Theobald S."/>
            <person name="Frisvad J.C."/>
            <person name="Larsen T.O."/>
            <person name="Kjaerboelling I."/>
            <person name="Rothschild-Mancinelli K."/>
            <person name="Lyhne E.K."/>
            <person name="Kogle M.E."/>
            <person name="Barry K."/>
            <person name="Clum A."/>
            <person name="Na H."/>
            <person name="Ledsgaard L."/>
            <person name="Lin J."/>
            <person name="Lipzen A."/>
            <person name="Kuo A."/>
            <person name="Riley R."/>
            <person name="Mondo S."/>
            <person name="LaButti K."/>
            <person name="Haridas S."/>
            <person name="Pangalinan J."/>
            <person name="Salamov A.A."/>
            <person name="Simmons B.A."/>
            <person name="Magnuson J.K."/>
            <person name="Chen J."/>
            <person name="Drula E."/>
            <person name="Henrissat B."/>
            <person name="Wiebenga A."/>
            <person name="Lubbers R.J."/>
            <person name="Gomes A.C."/>
            <person name="Makela M.R."/>
            <person name="Stajich J."/>
            <person name="Grigoriev I.V."/>
            <person name="Mortensen U.H."/>
            <person name="De vries R.P."/>
            <person name="Baker S.E."/>
            <person name="Andersen M.R."/>
        </authorList>
    </citation>
    <scope>NUCLEOTIDE SEQUENCE [LARGE SCALE GENOMIC DNA]</scope>
    <source>
        <strain evidence="4 5">CBS 600.67</strain>
    </source>
</reference>
<dbReference type="InterPro" id="IPR056402">
    <property type="entry name" value="DA_N"/>
</dbReference>
<dbReference type="Proteomes" id="UP001610335">
    <property type="component" value="Unassembled WGS sequence"/>
</dbReference>
<accession>A0ABR4HI81</accession>
<keyword evidence="5" id="KW-1185">Reference proteome</keyword>
<name>A0ABR4HI81_9EURO</name>
<feature type="chain" id="PRO_5045595650" description="Hydroxyneurosporene synthase" evidence="1">
    <location>
        <begin position="21"/>
        <end position="380"/>
    </location>
</feature>
<comment type="caution">
    <text evidence="4">The sequence shown here is derived from an EMBL/GenBank/DDBJ whole genome shotgun (WGS) entry which is preliminary data.</text>
</comment>
<dbReference type="Pfam" id="PF24137">
    <property type="entry name" value="DA_N"/>
    <property type="match status" value="1"/>
</dbReference>